<name>A0ABD0Q7T6_CIRMR</name>
<accession>A0ABD0Q7T6</accession>
<sequence>GQLMDHCSKSCFFCFSHSLCYPLIFIFHPNLTFKSTSASPASCPVISDPSDELDPEEQQDKRVTDEFWLNQTPISECETPKTEHEATEMENSEMSQSSSSPLDDKHLRELRWARLFGSKVGTPVGPQNEQKSGPLRNRMVEAWCIQSGSACTLSVDREMARESSEW</sequence>
<organism evidence="2 3">
    <name type="scientific">Cirrhinus mrigala</name>
    <name type="common">Mrigala</name>
    <dbReference type="NCBI Taxonomy" id="683832"/>
    <lineage>
        <taxon>Eukaryota</taxon>
        <taxon>Metazoa</taxon>
        <taxon>Chordata</taxon>
        <taxon>Craniata</taxon>
        <taxon>Vertebrata</taxon>
        <taxon>Euteleostomi</taxon>
        <taxon>Actinopterygii</taxon>
        <taxon>Neopterygii</taxon>
        <taxon>Teleostei</taxon>
        <taxon>Ostariophysi</taxon>
        <taxon>Cypriniformes</taxon>
        <taxon>Cyprinidae</taxon>
        <taxon>Labeoninae</taxon>
        <taxon>Labeonini</taxon>
        <taxon>Cirrhinus</taxon>
    </lineage>
</organism>
<proteinExistence type="predicted"/>
<feature type="compositionally biased region" description="Basic and acidic residues" evidence="1">
    <location>
        <begin position="78"/>
        <end position="87"/>
    </location>
</feature>
<evidence type="ECO:0000313" key="2">
    <source>
        <dbReference type="EMBL" id="KAL0182257.1"/>
    </source>
</evidence>
<keyword evidence="3" id="KW-1185">Reference proteome</keyword>
<comment type="caution">
    <text evidence="2">The sequence shown here is derived from an EMBL/GenBank/DDBJ whole genome shotgun (WGS) entry which is preliminary data.</text>
</comment>
<evidence type="ECO:0000313" key="3">
    <source>
        <dbReference type="Proteomes" id="UP001529510"/>
    </source>
</evidence>
<feature type="region of interest" description="Disordered" evidence="1">
    <location>
        <begin position="74"/>
        <end position="103"/>
    </location>
</feature>
<evidence type="ECO:0000256" key="1">
    <source>
        <dbReference type="SAM" id="MobiDB-lite"/>
    </source>
</evidence>
<feature type="non-terminal residue" evidence="2">
    <location>
        <position position="1"/>
    </location>
</feature>
<dbReference type="EMBL" id="JAMKFB020000010">
    <property type="protein sequence ID" value="KAL0182257.1"/>
    <property type="molecule type" value="Genomic_DNA"/>
</dbReference>
<gene>
    <name evidence="2" type="ORF">M9458_021632</name>
</gene>
<dbReference type="AlphaFoldDB" id="A0ABD0Q7T6"/>
<reference evidence="2 3" key="1">
    <citation type="submission" date="2024-05" db="EMBL/GenBank/DDBJ databases">
        <title>Genome sequencing and assembly of Indian major carp, Cirrhinus mrigala (Hamilton, 1822).</title>
        <authorList>
            <person name="Mohindra V."/>
            <person name="Chowdhury L.M."/>
            <person name="Lal K."/>
            <person name="Jena J.K."/>
        </authorList>
    </citation>
    <scope>NUCLEOTIDE SEQUENCE [LARGE SCALE GENOMIC DNA]</scope>
    <source>
        <strain evidence="2">CM1030</strain>
        <tissue evidence="2">Blood</tissue>
    </source>
</reference>
<protein>
    <submittedName>
        <fullName evidence="2">Uncharacterized protein</fullName>
    </submittedName>
</protein>
<feature type="region of interest" description="Disordered" evidence="1">
    <location>
        <begin position="44"/>
        <end position="63"/>
    </location>
</feature>
<dbReference type="Proteomes" id="UP001529510">
    <property type="component" value="Unassembled WGS sequence"/>
</dbReference>